<evidence type="ECO:0000256" key="2">
    <source>
        <dbReference type="ARBA" id="ARBA00022448"/>
    </source>
</evidence>
<dbReference type="RefSeq" id="WP_113893618.1">
    <property type="nucleotide sequence ID" value="NZ_QNRK01000054.1"/>
</dbReference>
<feature type="chain" id="PRO_5016942886" evidence="5">
    <location>
        <begin position="33"/>
        <end position="424"/>
    </location>
</feature>
<sequence length="424" mass="45383">MTGSHTISRRRILYAGGAFAAASALSWGGAIAAPRTVKIGYVTPRTGPLAAFAEADDFVINAARKTFAGGIDVGGAKHPLEIIVKDSQSNPNRAAEVAAELIAKDKIDLMLVASTPETTNPVSDQCELNHTPCISTVAPWQPWFFTRGGKPDVGFEWTYHFFWGLEDIIAVFTTMWGSLPTNKVVGGIWPNDGDGNAWGDAKIGFPPALAAKNFSVVDPGRYQNLTEDYSAQIAEFKKGNVEIVTGVPIPPDFAVFWRQAMQQGFKPKVATVGKALLFPVAVEALGDSGRGVSNEVWWTPNHPFSSSLTHQSAGDLAASYESTTGKQWTQPIGFAHALFELAANVMARTQKLDSQASIRDAIAGTKLDTIVGPIAWGSGPVKNVAKTPLVGGQWRQGSKHKFDLCIVENSQAKNIPIGGQLEPI</sequence>
<evidence type="ECO:0000259" key="6">
    <source>
        <dbReference type="Pfam" id="PF13458"/>
    </source>
</evidence>
<keyword evidence="8" id="KW-1185">Reference proteome</keyword>
<dbReference type="PANTHER" id="PTHR30483">
    <property type="entry name" value="LEUCINE-SPECIFIC-BINDING PROTEIN"/>
    <property type="match status" value="1"/>
</dbReference>
<feature type="signal peptide" evidence="5">
    <location>
        <begin position="1"/>
        <end position="32"/>
    </location>
</feature>
<evidence type="ECO:0000256" key="1">
    <source>
        <dbReference type="ARBA" id="ARBA00010062"/>
    </source>
</evidence>
<dbReference type="InterPro" id="IPR006311">
    <property type="entry name" value="TAT_signal"/>
</dbReference>
<proteinExistence type="inferred from homology"/>
<dbReference type="GO" id="GO:0006865">
    <property type="term" value="P:amino acid transport"/>
    <property type="evidence" value="ECO:0007669"/>
    <property type="project" value="UniProtKB-KW"/>
</dbReference>
<name>A0A366EIF0_9HYPH</name>
<dbReference type="InterPro" id="IPR000709">
    <property type="entry name" value="Leu_Ile_Val-bd"/>
</dbReference>
<dbReference type="Pfam" id="PF13458">
    <property type="entry name" value="Peripla_BP_6"/>
    <property type="match status" value="1"/>
</dbReference>
<dbReference type="Gene3D" id="3.40.50.2300">
    <property type="match status" value="2"/>
</dbReference>
<keyword evidence="4" id="KW-0029">Amino-acid transport</keyword>
<dbReference type="CDD" id="cd06337">
    <property type="entry name" value="PBP1_ABC_ligand_binding-like"/>
    <property type="match status" value="1"/>
</dbReference>
<evidence type="ECO:0000256" key="3">
    <source>
        <dbReference type="ARBA" id="ARBA00022729"/>
    </source>
</evidence>
<dbReference type="PROSITE" id="PS51318">
    <property type="entry name" value="TAT"/>
    <property type="match status" value="1"/>
</dbReference>
<comment type="caution">
    <text evidence="7">The sequence shown here is derived from an EMBL/GenBank/DDBJ whole genome shotgun (WGS) entry which is preliminary data.</text>
</comment>
<evidence type="ECO:0000313" key="7">
    <source>
        <dbReference type="EMBL" id="RBP02201.1"/>
    </source>
</evidence>
<protein>
    <submittedName>
        <fullName evidence="7">Amino acid/amide ABC transporter substrate-binding protein (HAAT family)</fullName>
    </submittedName>
</protein>
<dbReference type="EMBL" id="QNRK01000054">
    <property type="protein sequence ID" value="RBP02201.1"/>
    <property type="molecule type" value="Genomic_DNA"/>
</dbReference>
<comment type="similarity">
    <text evidence="1">Belongs to the leucine-binding protein family.</text>
</comment>
<dbReference type="PANTHER" id="PTHR30483:SF6">
    <property type="entry name" value="PERIPLASMIC BINDING PROTEIN OF ABC TRANSPORTER FOR NATURAL AMINO ACIDS"/>
    <property type="match status" value="1"/>
</dbReference>
<evidence type="ECO:0000256" key="5">
    <source>
        <dbReference type="SAM" id="SignalP"/>
    </source>
</evidence>
<dbReference type="InterPro" id="IPR028081">
    <property type="entry name" value="Leu-bd"/>
</dbReference>
<dbReference type="InterPro" id="IPR051010">
    <property type="entry name" value="BCAA_transport"/>
</dbReference>
<evidence type="ECO:0000256" key="4">
    <source>
        <dbReference type="ARBA" id="ARBA00022970"/>
    </source>
</evidence>
<dbReference type="OrthoDB" id="6753945at2"/>
<reference evidence="7 8" key="1">
    <citation type="submission" date="2018-06" db="EMBL/GenBank/DDBJ databases">
        <title>Genomic Encyclopedia of Type Strains, Phase IV (KMG-IV): sequencing the most valuable type-strain genomes for metagenomic binning, comparative biology and taxonomic classification.</title>
        <authorList>
            <person name="Goeker M."/>
        </authorList>
    </citation>
    <scope>NUCLEOTIDE SEQUENCE [LARGE SCALE GENOMIC DNA]</scope>
    <source>
        <strain evidence="7 8">DSM 24875</strain>
    </source>
</reference>
<dbReference type="AlphaFoldDB" id="A0A366EIF0"/>
<evidence type="ECO:0000313" key="8">
    <source>
        <dbReference type="Proteomes" id="UP000253529"/>
    </source>
</evidence>
<dbReference type="Proteomes" id="UP000253529">
    <property type="component" value="Unassembled WGS sequence"/>
</dbReference>
<keyword evidence="3 5" id="KW-0732">Signal</keyword>
<keyword evidence="2" id="KW-0813">Transport</keyword>
<accession>A0A366EIF0</accession>
<organism evidence="7 8">
    <name type="scientific">Roseiarcus fermentans</name>
    <dbReference type="NCBI Taxonomy" id="1473586"/>
    <lineage>
        <taxon>Bacteria</taxon>
        <taxon>Pseudomonadati</taxon>
        <taxon>Pseudomonadota</taxon>
        <taxon>Alphaproteobacteria</taxon>
        <taxon>Hyphomicrobiales</taxon>
        <taxon>Roseiarcaceae</taxon>
        <taxon>Roseiarcus</taxon>
    </lineage>
</organism>
<gene>
    <name evidence="7" type="ORF">DFR50_1547</name>
</gene>
<dbReference type="SUPFAM" id="SSF53822">
    <property type="entry name" value="Periplasmic binding protein-like I"/>
    <property type="match status" value="1"/>
</dbReference>
<dbReference type="PRINTS" id="PR00337">
    <property type="entry name" value="LEUILEVALBP"/>
</dbReference>
<dbReference type="InterPro" id="IPR028082">
    <property type="entry name" value="Peripla_BP_I"/>
</dbReference>
<feature type="domain" description="Leucine-binding protein" evidence="6">
    <location>
        <begin position="36"/>
        <end position="395"/>
    </location>
</feature>